<evidence type="ECO:0000259" key="11">
    <source>
        <dbReference type="Pfam" id="PF01726"/>
    </source>
</evidence>
<accession>A0A0C7QAS0</accession>
<dbReference type="SUPFAM" id="SSF51306">
    <property type="entry name" value="LexA/Signal peptidase"/>
    <property type="match status" value="1"/>
</dbReference>
<keyword evidence="2" id="KW-0235">DNA replication</keyword>
<dbReference type="AlphaFoldDB" id="A0A0C7QAS0"/>
<dbReference type="GO" id="GO:0003677">
    <property type="term" value="F:DNA binding"/>
    <property type="evidence" value="ECO:0007669"/>
    <property type="project" value="UniProtKB-KW"/>
</dbReference>
<evidence type="ECO:0000256" key="7">
    <source>
        <dbReference type="ARBA" id="ARBA00023163"/>
    </source>
</evidence>
<dbReference type="PANTHER" id="PTHR33516:SF2">
    <property type="entry name" value="LEXA REPRESSOR-RELATED"/>
    <property type="match status" value="1"/>
</dbReference>
<dbReference type="InterPro" id="IPR015927">
    <property type="entry name" value="Peptidase_S24_S26A/B/C"/>
</dbReference>
<dbReference type="Proteomes" id="UP000049127">
    <property type="component" value="Unassembled WGS sequence"/>
</dbReference>
<dbReference type="InterPro" id="IPR006200">
    <property type="entry name" value="LexA"/>
</dbReference>
<dbReference type="InterPro" id="IPR006199">
    <property type="entry name" value="LexA_DNA-bd_dom"/>
</dbReference>
<keyword evidence="9" id="KW-0742">SOS response</keyword>
<evidence type="ECO:0000256" key="6">
    <source>
        <dbReference type="ARBA" id="ARBA00023125"/>
    </source>
</evidence>
<evidence type="ECO:0000256" key="5">
    <source>
        <dbReference type="ARBA" id="ARBA00023015"/>
    </source>
</evidence>
<dbReference type="CDD" id="cd06529">
    <property type="entry name" value="S24_LexA-like"/>
    <property type="match status" value="1"/>
</dbReference>
<keyword evidence="7" id="KW-0804">Transcription</keyword>
<dbReference type="InterPro" id="IPR036388">
    <property type="entry name" value="WH-like_DNA-bd_sf"/>
</dbReference>
<protein>
    <submittedName>
        <fullName evidence="12">SOS regulatory protein</fullName>
        <ecNumber evidence="12">3.4.21.88</ecNumber>
    </submittedName>
</protein>
<dbReference type="GO" id="GO:0045892">
    <property type="term" value="P:negative regulation of DNA-templated transcription"/>
    <property type="evidence" value="ECO:0007669"/>
    <property type="project" value="InterPro"/>
</dbReference>
<dbReference type="SUPFAM" id="SSF46785">
    <property type="entry name" value="Winged helix' DNA-binding domain"/>
    <property type="match status" value="1"/>
</dbReference>
<dbReference type="Pfam" id="PF00717">
    <property type="entry name" value="Peptidase_S24"/>
    <property type="match status" value="1"/>
</dbReference>
<dbReference type="GO" id="GO:0006281">
    <property type="term" value="P:DNA repair"/>
    <property type="evidence" value="ECO:0007669"/>
    <property type="project" value="UniProtKB-KW"/>
</dbReference>
<dbReference type="Pfam" id="PF01726">
    <property type="entry name" value="LexA_DNA_bind"/>
    <property type="match status" value="1"/>
</dbReference>
<evidence type="ECO:0000256" key="1">
    <source>
        <dbReference type="ARBA" id="ARBA00022491"/>
    </source>
</evidence>
<keyword evidence="3" id="KW-0227">DNA damage</keyword>
<evidence type="ECO:0000256" key="3">
    <source>
        <dbReference type="ARBA" id="ARBA00022763"/>
    </source>
</evidence>
<dbReference type="GO" id="GO:0006508">
    <property type="term" value="P:proteolysis"/>
    <property type="evidence" value="ECO:0007669"/>
    <property type="project" value="InterPro"/>
</dbReference>
<evidence type="ECO:0000313" key="12">
    <source>
        <dbReference type="EMBL" id="CEQ02061.1"/>
    </source>
</evidence>
<dbReference type="GO" id="GO:0009432">
    <property type="term" value="P:SOS response"/>
    <property type="evidence" value="ECO:0007669"/>
    <property type="project" value="UniProtKB-KW"/>
</dbReference>
<proteinExistence type="predicted"/>
<dbReference type="EMBL" id="CEKZ01000001">
    <property type="protein sequence ID" value="CEQ02061.1"/>
    <property type="molecule type" value="Genomic_DNA"/>
</dbReference>
<keyword evidence="4 12" id="KW-0378">Hydrolase</keyword>
<evidence type="ECO:0000313" key="13">
    <source>
        <dbReference type="Proteomes" id="UP000049127"/>
    </source>
</evidence>
<evidence type="ECO:0000256" key="9">
    <source>
        <dbReference type="ARBA" id="ARBA00023236"/>
    </source>
</evidence>
<keyword evidence="1" id="KW-0678">Repressor</keyword>
<keyword evidence="6" id="KW-0238">DNA-binding</keyword>
<dbReference type="RefSeq" id="WP_055335418.1">
    <property type="nucleotide sequence ID" value="NZ_CEKZ01000001.1"/>
</dbReference>
<dbReference type="Gene3D" id="1.10.10.10">
    <property type="entry name" value="Winged helix-like DNA-binding domain superfamily/Winged helix DNA-binding domain"/>
    <property type="match status" value="1"/>
</dbReference>
<dbReference type="GO" id="GO:0004252">
    <property type="term" value="F:serine-type endopeptidase activity"/>
    <property type="evidence" value="ECO:0007669"/>
    <property type="project" value="UniProtKB-EC"/>
</dbReference>
<dbReference type="GO" id="GO:0006260">
    <property type="term" value="P:DNA replication"/>
    <property type="evidence" value="ECO:0007669"/>
    <property type="project" value="UniProtKB-KW"/>
</dbReference>
<keyword evidence="5" id="KW-0805">Transcription regulation</keyword>
<evidence type="ECO:0000256" key="4">
    <source>
        <dbReference type="ARBA" id="ARBA00022801"/>
    </source>
</evidence>
<dbReference type="NCBIfam" id="TIGR00498">
    <property type="entry name" value="lexA"/>
    <property type="match status" value="1"/>
</dbReference>
<dbReference type="EC" id="3.4.21.88" evidence="12"/>
<dbReference type="InterPro" id="IPR036390">
    <property type="entry name" value="WH_DNA-bd_sf"/>
</dbReference>
<organism evidence="12 13">
    <name type="scientific">Paraclostridium sordellii</name>
    <name type="common">Clostridium sordellii</name>
    <dbReference type="NCBI Taxonomy" id="1505"/>
    <lineage>
        <taxon>Bacteria</taxon>
        <taxon>Bacillati</taxon>
        <taxon>Bacillota</taxon>
        <taxon>Clostridia</taxon>
        <taxon>Peptostreptococcales</taxon>
        <taxon>Peptostreptococcaceae</taxon>
        <taxon>Paraclostridium</taxon>
    </lineage>
</organism>
<dbReference type="Gene3D" id="2.10.109.10">
    <property type="entry name" value="Umud Fragment, subunit A"/>
    <property type="match status" value="1"/>
</dbReference>
<feature type="domain" description="Peptidase S24/S26A/S26B/S26C" evidence="10">
    <location>
        <begin position="100"/>
        <end position="198"/>
    </location>
</feature>
<evidence type="ECO:0000256" key="8">
    <source>
        <dbReference type="ARBA" id="ARBA00023204"/>
    </source>
</evidence>
<evidence type="ECO:0000256" key="2">
    <source>
        <dbReference type="ARBA" id="ARBA00022705"/>
    </source>
</evidence>
<gene>
    <name evidence="12" type="primary">dinR_2</name>
    <name evidence="12" type="ORF">R28058_34071</name>
</gene>
<dbReference type="PANTHER" id="PTHR33516">
    <property type="entry name" value="LEXA REPRESSOR"/>
    <property type="match status" value="1"/>
</dbReference>
<reference evidence="13" key="1">
    <citation type="submission" date="2015-01" db="EMBL/GenBank/DDBJ databases">
        <authorList>
            <person name="Aslett M.A."/>
            <person name="De Silva N."/>
        </authorList>
    </citation>
    <scope>NUCLEOTIDE SEQUENCE [LARGE SCALE GENOMIC DNA]</scope>
    <source>
        <strain evidence="13">R28058</strain>
    </source>
</reference>
<evidence type="ECO:0000259" key="10">
    <source>
        <dbReference type="Pfam" id="PF00717"/>
    </source>
</evidence>
<keyword evidence="8" id="KW-0234">DNA repair</keyword>
<feature type="domain" description="LexA repressor DNA-binding" evidence="11">
    <location>
        <begin position="1"/>
        <end position="65"/>
    </location>
</feature>
<name>A0A0C7QAS0_PARSO</name>
<dbReference type="InterPro" id="IPR050077">
    <property type="entry name" value="LexA_repressor"/>
</dbReference>
<sequence length="206" mass="23621">MINLSHNQTKILESIKCKIKSKGYPPSVREICGITGIKSTSTVHFHMNKLEEFGLIKRDPTKPRAIEIIENENKNILGLNQEIIELPVIEIKFKPELKEIITETIKLPANFILGRDNFVFKVKDDNLIDIGVLKDDLVIIDKTNKIENGKIVLAIVRESETILARYYKIKNKIELRPENSFYDSLVLNLEDIKLIGQIKGNMRVIN</sequence>
<dbReference type="InterPro" id="IPR036286">
    <property type="entry name" value="LexA/Signal_pep-like_sf"/>
</dbReference>
<dbReference type="InterPro" id="IPR039418">
    <property type="entry name" value="LexA-like"/>
</dbReference>